<dbReference type="Proteomes" id="UP001597185">
    <property type="component" value="Unassembled WGS sequence"/>
</dbReference>
<dbReference type="SUPFAM" id="SSF49899">
    <property type="entry name" value="Concanavalin A-like lectins/glucanases"/>
    <property type="match status" value="1"/>
</dbReference>
<dbReference type="RefSeq" id="WP_256397126.1">
    <property type="nucleotide sequence ID" value="NZ_JANHDL010000004.1"/>
</dbReference>
<evidence type="ECO:0000313" key="3">
    <source>
        <dbReference type="Proteomes" id="UP001597185"/>
    </source>
</evidence>
<evidence type="ECO:0000313" key="2">
    <source>
        <dbReference type="EMBL" id="MFD1570407.1"/>
    </source>
</evidence>
<feature type="compositionally biased region" description="Basic and acidic residues" evidence="1">
    <location>
        <begin position="9"/>
        <end position="18"/>
    </location>
</feature>
<sequence length="261" mass="28184">MTDGLSRFTSDRRTREESSWTGEEDWAAGTAENVDVVDGNLVSRSTGGAGDIPDSAIYRWKFDEGVGTFADADVGGMDCSTSGTSWVGGDWQGGYALSYDGQDDYTEINGSNLLPDVGAVGLTFEASDLSNPFALFHDGGAGEDGTKMVWDGDSNLFIDVGNLSDFGGIGYTDFDFSTNTKYRVLVNYDIPNRDSTWYINTQNDTHDRANGTANTAGDYFYIAAKTPGTSQFPGVIDDFIIYSEQLTADEIGSDYTAQPWS</sequence>
<name>A0ABD6C0K3_9EURY</name>
<reference evidence="2 3" key="1">
    <citation type="journal article" date="2019" name="Int. J. Syst. Evol. Microbiol.">
        <title>The Global Catalogue of Microorganisms (GCM) 10K type strain sequencing project: providing services to taxonomists for standard genome sequencing and annotation.</title>
        <authorList>
            <consortium name="The Broad Institute Genomics Platform"/>
            <consortium name="The Broad Institute Genome Sequencing Center for Infectious Disease"/>
            <person name="Wu L."/>
            <person name="Ma J."/>
        </authorList>
    </citation>
    <scope>NUCLEOTIDE SEQUENCE [LARGE SCALE GENOMIC DNA]</scope>
    <source>
        <strain evidence="2 3">CGMCC 1.12689</strain>
    </source>
</reference>
<feature type="region of interest" description="Disordered" evidence="1">
    <location>
        <begin position="1"/>
        <end position="24"/>
    </location>
</feature>
<dbReference type="EMBL" id="JBHUDB010000002">
    <property type="protein sequence ID" value="MFD1570407.1"/>
    <property type="molecule type" value="Genomic_DNA"/>
</dbReference>
<organism evidence="2 3">
    <name type="scientific">Halorubrum laminariae</name>
    <dbReference type="NCBI Taxonomy" id="1433523"/>
    <lineage>
        <taxon>Archaea</taxon>
        <taxon>Methanobacteriati</taxon>
        <taxon>Methanobacteriota</taxon>
        <taxon>Stenosarchaea group</taxon>
        <taxon>Halobacteria</taxon>
        <taxon>Halobacteriales</taxon>
        <taxon>Haloferacaceae</taxon>
        <taxon>Halorubrum</taxon>
    </lineage>
</organism>
<protein>
    <submittedName>
        <fullName evidence="2">LamG domain-containing protein</fullName>
    </submittedName>
</protein>
<comment type="caution">
    <text evidence="2">The sequence shown here is derived from an EMBL/GenBank/DDBJ whole genome shotgun (WGS) entry which is preliminary data.</text>
</comment>
<accession>A0ABD6C0K3</accession>
<dbReference type="InterPro" id="IPR013320">
    <property type="entry name" value="ConA-like_dom_sf"/>
</dbReference>
<keyword evidence="3" id="KW-1185">Reference proteome</keyword>
<dbReference type="AlphaFoldDB" id="A0ABD6C0K3"/>
<evidence type="ECO:0000256" key="1">
    <source>
        <dbReference type="SAM" id="MobiDB-lite"/>
    </source>
</evidence>
<proteinExistence type="predicted"/>
<dbReference type="Gene3D" id="2.60.120.200">
    <property type="match status" value="1"/>
</dbReference>
<dbReference type="Pfam" id="PF13385">
    <property type="entry name" value="Laminin_G_3"/>
    <property type="match status" value="1"/>
</dbReference>
<gene>
    <name evidence="2" type="ORF">ACFR9T_07350</name>
</gene>